<feature type="region of interest" description="Disordered" evidence="1">
    <location>
        <begin position="67"/>
        <end position="104"/>
    </location>
</feature>
<feature type="region of interest" description="Disordered" evidence="1">
    <location>
        <begin position="1"/>
        <end position="44"/>
    </location>
</feature>
<dbReference type="InterPro" id="IPR013087">
    <property type="entry name" value="Znf_C2H2_type"/>
</dbReference>
<sequence>MMGDLCANHESSPKRANEPPQVFVDEEKENIPPHSASVIQGSQFSMPENEGIHQAFSAFFSTLSSTSMAPPNPAEAVSSFSNTELTSPEMRRHSSSSTFLPQSRYQPRRPVENWKYTEITSSEGEITYLCSFCKLPYKYKKSLNKHFKDKHPEIDGPSEANNSLPSEANSTPIREIKPRFSLPLQRHKFSAEQSLNSQQPRSEIPETSREQSEPVDLTLAACQQTDDSKLISVENSFSRSSLMELLSNALNLLQHESIEEMTVESMSQTTLECFQLLAHHLELILSGPKDRKRSDGRRITCQFCTDFNGKWYSELKTHVCNHSAHKLFGCRSCSYRCKWKWDAMKHMRRCPKTADIATLKNEDMNPYIKFYVPPEGDLLNNYYADEIEACLNATKQELQRLEDHSESESPETLNETSNIQTDEPDGLALLNRRPLAPLNMGFESANPLQSIPVMPSGLPQDILTQSMLVESLRNLNRMASTNISASYNPLNGLPPLAHTNSLVPPISLMNFSGNGYRGYSPLPLIKQLSEHSRNGEILDVQQPIESASPLRKRQSETPSENAENKVPANSTVSTPIPIRKRPSHMSVPSPKHRHSIQNDENADPELKAESSDSPVSVDLSTRPALRPSLSVLKQAQSPRPKLIANRNSLTKERCKFRLPVDRSLLTGECNENSPSN</sequence>
<dbReference type="OrthoDB" id="10004641at2759"/>
<dbReference type="EMBL" id="UYSG01011117">
    <property type="protein sequence ID" value="VDL60967.1"/>
    <property type="molecule type" value="Genomic_DNA"/>
</dbReference>
<reference evidence="5" key="1">
    <citation type="submission" date="2017-02" db="UniProtKB">
        <authorList>
            <consortium name="WormBaseParasite"/>
        </authorList>
    </citation>
    <scope>IDENTIFICATION</scope>
</reference>
<reference evidence="3 4" key="2">
    <citation type="submission" date="2018-11" db="EMBL/GenBank/DDBJ databases">
        <authorList>
            <consortium name="Pathogen Informatics"/>
        </authorList>
    </citation>
    <scope>NUCLEOTIDE SEQUENCE [LARGE SCALE GENOMIC DNA]</scope>
</reference>
<organism evidence="5">
    <name type="scientific">Hymenolepis diminuta</name>
    <name type="common">Rat tapeworm</name>
    <dbReference type="NCBI Taxonomy" id="6216"/>
    <lineage>
        <taxon>Eukaryota</taxon>
        <taxon>Metazoa</taxon>
        <taxon>Spiralia</taxon>
        <taxon>Lophotrochozoa</taxon>
        <taxon>Platyhelminthes</taxon>
        <taxon>Cestoda</taxon>
        <taxon>Eucestoda</taxon>
        <taxon>Cyclophyllidea</taxon>
        <taxon>Hymenolepididae</taxon>
        <taxon>Hymenolepis</taxon>
    </lineage>
</organism>
<gene>
    <name evidence="3" type="ORF">HDID_LOCUS8649</name>
</gene>
<dbReference type="WBParaSite" id="HDID_0000865101-mRNA-1">
    <property type="protein sequence ID" value="HDID_0000865101-mRNA-1"/>
    <property type="gene ID" value="HDID_0000865101"/>
</dbReference>
<feature type="region of interest" description="Disordered" evidence="1">
    <location>
        <begin position="399"/>
        <end position="425"/>
    </location>
</feature>
<feature type="region of interest" description="Disordered" evidence="1">
    <location>
        <begin position="189"/>
        <end position="215"/>
    </location>
</feature>
<evidence type="ECO:0000313" key="3">
    <source>
        <dbReference type="EMBL" id="VDL60967.1"/>
    </source>
</evidence>
<feature type="compositionally biased region" description="Polar residues" evidence="1">
    <location>
        <begin position="159"/>
        <end position="171"/>
    </location>
</feature>
<proteinExistence type="predicted"/>
<feature type="compositionally biased region" description="Polar residues" evidence="1">
    <location>
        <begin position="191"/>
        <end position="201"/>
    </location>
</feature>
<protein>
    <submittedName>
        <fullName evidence="5">C2H2-type domain-containing protein</fullName>
    </submittedName>
</protein>
<feature type="compositionally biased region" description="Polar residues" evidence="1">
    <location>
        <begin position="556"/>
        <end position="574"/>
    </location>
</feature>
<dbReference type="PROSITE" id="PS00028">
    <property type="entry name" value="ZINC_FINGER_C2H2_1"/>
    <property type="match status" value="1"/>
</dbReference>
<dbReference type="AlphaFoldDB" id="A0A0R3STC8"/>
<evidence type="ECO:0000259" key="2">
    <source>
        <dbReference type="PROSITE" id="PS00028"/>
    </source>
</evidence>
<evidence type="ECO:0000256" key="1">
    <source>
        <dbReference type="SAM" id="MobiDB-lite"/>
    </source>
</evidence>
<feature type="region of interest" description="Disordered" evidence="1">
    <location>
        <begin position="540"/>
        <end position="622"/>
    </location>
</feature>
<feature type="region of interest" description="Disordered" evidence="1">
    <location>
        <begin position="150"/>
        <end position="171"/>
    </location>
</feature>
<feature type="compositionally biased region" description="Polar residues" evidence="1">
    <location>
        <begin position="410"/>
        <end position="421"/>
    </location>
</feature>
<feature type="domain" description="C2H2-type" evidence="2">
    <location>
        <begin position="130"/>
        <end position="151"/>
    </location>
</feature>
<feature type="compositionally biased region" description="Basic and acidic residues" evidence="1">
    <location>
        <begin position="203"/>
        <end position="212"/>
    </location>
</feature>
<evidence type="ECO:0000313" key="5">
    <source>
        <dbReference type="WBParaSite" id="HDID_0000865101-mRNA-1"/>
    </source>
</evidence>
<evidence type="ECO:0000313" key="4">
    <source>
        <dbReference type="Proteomes" id="UP000274504"/>
    </source>
</evidence>
<accession>A0A0R3STC8</accession>
<dbReference type="Proteomes" id="UP000274504">
    <property type="component" value="Unassembled WGS sequence"/>
</dbReference>
<name>A0A0R3STC8_HYMDI</name>
<feature type="compositionally biased region" description="Polar residues" evidence="1">
    <location>
        <begin position="95"/>
        <end position="104"/>
    </location>
</feature>
<dbReference type="SMART" id="SM00355">
    <property type="entry name" value="ZnF_C2H2"/>
    <property type="match status" value="3"/>
</dbReference>
<dbReference type="STRING" id="6216.A0A0R3STC8"/>